<organism evidence="1 2">
    <name type="scientific">Pholiota conissans</name>
    <dbReference type="NCBI Taxonomy" id="109636"/>
    <lineage>
        <taxon>Eukaryota</taxon>
        <taxon>Fungi</taxon>
        <taxon>Dikarya</taxon>
        <taxon>Basidiomycota</taxon>
        <taxon>Agaricomycotina</taxon>
        <taxon>Agaricomycetes</taxon>
        <taxon>Agaricomycetidae</taxon>
        <taxon>Agaricales</taxon>
        <taxon>Agaricineae</taxon>
        <taxon>Strophariaceae</taxon>
        <taxon>Pholiota</taxon>
    </lineage>
</organism>
<protein>
    <submittedName>
        <fullName evidence="1">Uncharacterized protein</fullName>
    </submittedName>
</protein>
<sequence length="85" mass="9217">MPRALPWCKLRTAVLPALPQSPSVTHPACCFKDSRSLTTLYPGFSINTPTSVDLISLRISIIDMSTTISRLPYLSKASSASILIP</sequence>
<dbReference type="Proteomes" id="UP000807469">
    <property type="component" value="Unassembled WGS sequence"/>
</dbReference>
<comment type="caution">
    <text evidence="1">The sequence shown here is derived from an EMBL/GenBank/DDBJ whole genome shotgun (WGS) entry which is preliminary data.</text>
</comment>
<evidence type="ECO:0000313" key="1">
    <source>
        <dbReference type="EMBL" id="KAF9470516.1"/>
    </source>
</evidence>
<keyword evidence="2" id="KW-1185">Reference proteome</keyword>
<name>A0A9P5YKM7_9AGAR</name>
<dbReference type="EMBL" id="MU155957">
    <property type="protein sequence ID" value="KAF9470516.1"/>
    <property type="molecule type" value="Genomic_DNA"/>
</dbReference>
<gene>
    <name evidence="1" type="ORF">BDN70DRAFT_939641</name>
</gene>
<reference evidence="1" key="1">
    <citation type="submission" date="2020-11" db="EMBL/GenBank/DDBJ databases">
        <authorList>
            <consortium name="DOE Joint Genome Institute"/>
            <person name="Ahrendt S."/>
            <person name="Riley R."/>
            <person name="Andreopoulos W."/>
            <person name="Labutti K."/>
            <person name="Pangilinan J."/>
            <person name="Ruiz-Duenas F.J."/>
            <person name="Barrasa J.M."/>
            <person name="Sanchez-Garcia M."/>
            <person name="Camarero S."/>
            <person name="Miyauchi S."/>
            <person name="Serrano A."/>
            <person name="Linde D."/>
            <person name="Babiker R."/>
            <person name="Drula E."/>
            <person name="Ayuso-Fernandez I."/>
            <person name="Pacheco R."/>
            <person name="Padilla G."/>
            <person name="Ferreira P."/>
            <person name="Barriuso J."/>
            <person name="Kellner H."/>
            <person name="Castanera R."/>
            <person name="Alfaro M."/>
            <person name="Ramirez L."/>
            <person name="Pisabarro A.G."/>
            <person name="Kuo A."/>
            <person name="Tritt A."/>
            <person name="Lipzen A."/>
            <person name="He G."/>
            <person name="Yan M."/>
            <person name="Ng V."/>
            <person name="Cullen D."/>
            <person name="Martin F."/>
            <person name="Rosso M.-N."/>
            <person name="Henrissat B."/>
            <person name="Hibbett D."/>
            <person name="Martinez A.T."/>
            <person name="Grigoriev I.V."/>
        </authorList>
    </citation>
    <scope>NUCLEOTIDE SEQUENCE</scope>
    <source>
        <strain evidence="1">CIRM-BRFM 674</strain>
    </source>
</reference>
<evidence type="ECO:0000313" key="2">
    <source>
        <dbReference type="Proteomes" id="UP000807469"/>
    </source>
</evidence>
<proteinExistence type="predicted"/>
<accession>A0A9P5YKM7</accession>
<dbReference type="AlphaFoldDB" id="A0A9P5YKM7"/>